<dbReference type="OrthoDB" id="5507437at2"/>
<dbReference type="PANTHER" id="PTHR30437">
    <property type="entry name" value="TRANSCRIPTION ELONGATION FACTOR GREA"/>
    <property type="match status" value="1"/>
</dbReference>
<dbReference type="Gene3D" id="3.10.50.30">
    <property type="entry name" value="Transcription elongation factor, GreA/GreB, C-terminal domain"/>
    <property type="match status" value="1"/>
</dbReference>
<dbReference type="GO" id="GO:0070063">
    <property type="term" value="F:RNA polymerase binding"/>
    <property type="evidence" value="ECO:0007669"/>
    <property type="project" value="InterPro"/>
</dbReference>
<proteinExistence type="predicted"/>
<dbReference type="InterPro" id="IPR023459">
    <property type="entry name" value="Tscrpt_elong_fac_GreA/B_fam"/>
</dbReference>
<organism evidence="2 3">
    <name type="scientific">Labilithrix luteola</name>
    <dbReference type="NCBI Taxonomy" id="1391654"/>
    <lineage>
        <taxon>Bacteria</taxon>
        <taxon>Pseudomonadati</taxon>
        <taxon>Myxococcota</taxon>
        <taxon>Polyangia</taxon>
        <taxon>Polyangiales</taxon>
        <taxon>Labilitrichaceae</taxon>
        <taxon>Labilithrix</taxon>
    </lineage>
</organism>
<dbReference type="InterPro" id="IPR018151">
    <property type="entry name" value="TF_GreA/GreB_CS"/>
</dbReference>
<dbReference type="GO" id="GO:0003677">
    <property type="term" value="F:DNA binding"/>
    <property type="evidence" value="ECO:0007669"/>
    <property type="project" value="InterPro"/>
</dbReference>
<dbReference type="PANTHER" id="PTHR30437:SF4">
    <property type="entry name" value="TRANSCRIPTION ELONGATION FACTOR GREA"/>
    <property type="match status" value="1"/>
</dbReference>
<dbReference type="Proteomes" id="UP000064967">
    <property type="component" value="Chromosome"/>
</dbReference>
<feature type="domain" description="Transcription elongation factor GreA/GreB C-terminal" evidence="1">
    <location>
        <begin position="66"/>
        <end position="135"/>
    </location>
</feature>
<dbReference type="InterPro" id="IPR036953">
    <property type="entry name" value="GreA/GreB_C_sf"/>
</dbReference>
<evidence type="ECO:0000313" key="2">
    <source>
        <dbReference type="EMBL" id="AKU95389.1"/>
    </source>
</evidence>
<dbReference type="KEGG" id="llu:AKJ09_02053"/>
<evidence type="ECO:0000313" key="3">
    <source>
        <dbReference type="Proteomes" id="UP000064967"/>
    </source>
</evidence>
<sequence length="145" mass="15389">MSKAFTKEDDDSGFEAPLAASSVAVPQKPFYLTHTGAAELAKHADPRVRAALAHAEVLAPIEEKPERAALGVTVLVHDEEGAEKRYRLVSAEEHALLGEGCSVHSPLGAALLGARVGDVRELRAPRGTHELEIVTLIGERAGDPE</sequence>
<keyword evidence="3" id="KW-1185">Reference proteome</keyword>
<dbReference type="PROSITE" id="PS00830">
    <property type="entry name" value="GREAB_2"/>
    <property type="match status" value="1"/>
</dbReference>
<gene>
    <name evidence="2" type="ORF">AKJ09_02053</name>
</gene>
<name>A0A0K1PQJ7_9BACT</name>
<accession>A0A0K1PQJ7</accession>
<dbReference type="AlphaFoldDB" id="A0A0K1PQJ7"/>
<dbReference type="EMBL" id="CP012333">
    <property type="protein sequence ID" value="AKU95389.1"/>
    <property type="molecule type" value="Genomic_DNA"/>
</dbReference>
<dbReference type="SUPFAM" id="SSF54534">
    <property type="entry name" value="FKBP-like"/>
    <property type="match status" value="1"/>
</dbReference>
<dbReference type="Pfam" id="PF01272">
    <property type="entry name" value="GreA_GreB"/>
    <property type="match status" value="1"/>
</dbReference>
<dbReference type="STRING" id="1391654.AKJ09_02053"/>
<reference evidence="2 3" key="1">
    <citation type="submission" date="2015-08" db="EMBL/GenBank/DDBJ databases">
        <authorList>
            <person name="Babu N.S."/>
            <person name="Beckwith C.J."/>
            <person name="Beseler K.G."/>
            <person name="Brison A."/>
            <person name="Carone J.V."/>
            <person name="Caskin T.P."/>
            <person name="Diamond M."/>
            <person name="Durham M.E."/>
            <person name="Foxe J.M."/>
            <person name="Go M."/>
            <person name="Henderson B.A."/>
            <person name="Jones I.B."/>
            <person name="McGettigan J.A."/>
            <person name="Micheletti S.J."/>
            <person name="Nasrallah M.E."/>
            <person name="Ortiz D."/>
            <person name="Piller C.R."/>
            <person name="Privatt S.R."/>
            <person name="Schneider S.L."/>
            <person name="Sharp S."/>
            <person name="Smith T.C."/>
            <person name="Stanton J.D."/>
            <person name="Ullery H.E."/>
            <person name="Wilson R.J."/>
            <person name="Serrano M.G."/>
            <person name="Buck G."/>
            <person name="Lee V."/>
            <person name="Wang Y."/>
            <person name="Carvalho R."/>
            <person name="Voegtly L."/>
            <person name="Shi R."/>
            <person name="Duckworth R."/>
            <person name="Johnson A."/>
            <person name="Loviza R."/>
            <person name="Walstead R."/>
            <person name="Shah Z."/>
            <person name="Kiflezghi M."/>
            <person name="Wade K."/>
            <person name="Ball S.L."/>
            <person name="Bradley K.W."/>
            <person name="Asai D.J."/>
            <person name="Bowman C.A."/>
            <person name="Russell D.A."/>
            <person name="Pope W.H."/>
            <person name="Jacobs-Sera D."/>
            <person name="Hendrix R.W."/>
            <person name="Hatfull G.F."/>
        </authorList>
    </citation>
    <scope>NUCLEOTIDE SEQUENCE [LARGE SCALE GENOMIC DNA]</scope>
    <source>
        <strain evidence="2 3">DSM 27648</strain>
    </source>
</reference>
<dbReference type="InterPro" id="IPR001437">
    <property type="entry name" value="Tscrpt_elong_fac_GreA/B_C"/>
</dbReference>
<dbReference type="GO" id="GO:0032784">
    <property type="term" value="P:regulation of DNA-templated transcription elongation"/>
    <property type="evidence" value="ECO:0007669"/>
    <property type="project" value="InterPro"/>
</dbReference>
<dbReference type="GO" id="GO:0006354">
    <property type="term" value="P:DNA-templated transcription elongation"/>
    <property type="evidence" value="ECO:0007669"/>
    <property type="project" value="TreeGrafter"/>
</dbReference>
<dbReference type="RefSeq" id="WP_146646843.1">
    <property type="nucleotide sequence ID" value="NZ_CP012333.1"/>
</dbReference>
<protein>
    <recommendedName>
        <fullName evidence="1">Transcription elongation factor GreA/GreB C-terminal domain-containing protein</fullName>
    </recommendedName>
</protein>
<evidence type="ECO:0000259" key="1">
    <source>
        <dbReference type="Pfam" id="PF01272"/>
    </source>
</evidence>